<dbReference type="RefSeq" id="WP_091432974.1">
    <property type="nucleotide sequence ID" value="NZ_FNMV01000009.1"/>
</dbReference>
<evidence type="ECO:0000313" key="3">
    <source>
        <dbReference type="Proteomes" id="UP000198569"/>
    </source>
</evidence>
<dbReference type="STRING" id="229203.SAMN05444338_109160"/>
<keyword evidence="1" id="KW-0812">Transmembrane</keyword>
<evidence type="ECO:0000313" key="2">
    <source>
        <dbReference type="EMBL" id="SDX37122.1"/>
    </source>
</evidence>
<evidence type="ECO:0000256" key="1">
    <source>
        <dbReference type="SAM" id="Phobius"/>
    </source>
</evidence>
<reference evidence="3" key="1">
    <citation type="submission" date="2016-10" db="EMBL/GenBank/DDBJ databases">
        <authorList>
            <person name="Varghese N."/>
            <person name="Submissions S."/>
        </authorList>
    </citation>
    <scope>NUCLEOTIDE SEQUENCE [LARGE SCALE GENOMIC DNA]</scope>
    <source>
        <strain evidence="3">DSM 15718</strain>
    </source>
</reference>
<keyword evidence="1" id="KW-1133">Transmembrane helix</keyword>
<organism evidence="2 3">
    <name type="scientific">Flavobacterium degerlachei</name>
    <dbReference type="NCBI Taxonomy" id="229203"/>
    <lineage>
        <taxon>Bacteria</taxon>
        <taxon>Pseudomonadati</taxon>
        <taxon>Bacteroidota</taxon>
        <taxon>Flavobacteriia</taxon>
        <taxon>Flavobacteriales</taxon>
        <taxon>Flavobacteriaceae</taxon>
        <taxon>Flavobacterium</taxon>
    </lineage>
</organism>
<feature type="transmembrane region" description="Helical" evidence="1">
    <location>
        <begin position="15"/>
        <end position="32"/>
    </location>
</feature>
<name>A0A1H3B5B1_9FLAO</name>
<accession>A0A1H3B5B1</accession>
<dbReference type="AlphaFoldDB" id="A0A1H3B5B1"/>
<keyword evidence="3" id="KW-1185">Reference proteome</keyword>
<protein>
    <recommendedName>
        <fullName evidence="4">Peptidoglycan binding domain-containing protein</fullName>
    </recommendedName>
</protein>
<dbReference type="EMBL" id="FNMV01000009">
    <property type="protein sequence ID" value="SDX37122.1"/>
    <property type="molecule type" value="Genomic_DNA"/>
</dbReference>
<dbReference type="Proteomes" id="UP000198569">
    <property type="component" value="Unassembled WGS sequence"/>
</dbReference>
<evidence type="ECO:0008006" key="4">
    <source>
        <dbReference type="Google" id="ProtNLM"/>
    </source>
</evidence>
<proteinExistence type="predicted"/>
<sequence>MNQTTTQKKKEKDNTLLYAGVFLLLGFGAYAYNNSNKKTTSDSAEGSIPNPDIEPIATTKPIAIYVTKVLKMGSQGLEVTKLQGLMKITADGFFGPQTEAMLFRLKGVKQVSLDQYGKLPNVNRNVYPAGTKLQSPLSAGTPIYDAVTKADGSYYSNQIVEKTVDYGQAVGTVRTSSELGNWYTIYYDTFWGQKIGFVKAADVQSYK</sequence>
<gene>
    <name evidence="2" type="ORF">SAMN05444338_109160</name>
</gene>
<keyword evidence="1" id="KW-0472">Membrane</keyword>
<dbReference type="OrthoDB" id="9787225at2"/>